<evidence type="ECO:0000313" key="2">
    <source>
        <dbReference type="Proteomes" id="UP000260138"/>
    </source>
</evidence>
<reference evidence="1 2" key="1">
    <citation type="submission" date="2018-06" db="EMBL/GenBank/DDBJ databases">
        <authorList>
            <person name="Buckel R.L."/>
            <person name="Fomich M.L."/>
            <person name="Krishna A.V."/>
            <person name="Lan D."/>
            <person name="Mackey A.I."/>
            <person name="Ball S.L."/>
            <person name="Breitenberger C.A."/>
            <person name="Daniels C.J."/>
            <person name="Garlena R.A."/>
            <person name="Russell D.A."/>
            <person name="Pope W.H."/>
            <person name="Jacobs-Sera D."/>
            <person name="Hatfull G.F."/>
        </authorList>
    </citation>
    <scope>NUCLEOTIDE SEQUENCE [LARGE SCALE GENOMIC DNA]</scope>
</reference>
<keyword evidence="2" id="KW-1185">Reference proteome</keyword>
<gene>
    <name evidence="1" type="primary">67</name>
    <name evidence="1" type="ORF">SEA_BREYLOR17_67</name>
</gene>
<dbReference type="Proteomes" id="UP000260138">
    <property type="component" value="Segment"/>
</dbReference>
<organism evidence="1 2">
    <name type="scientific">Arthrobacter phage Breylor17</name>
    <dbReference type="NCBI Taxonomy" id="2250409"/>
    <lineage>
        <taxon>Viruses</taxon>
        <taxon>Duplodnaviria</taxon>
        <taxon>Heunggongvirae</taxon>
        <taxon>Uroviricota</taxon>
        <taxon>Caudoviricetes</taxon>
        <taxon>Gordonvirus</taxon>
        <taxon>Gordonvirus breylor17</taxon>
    </lineage>
</organism>
<proteinExistence type="predicted"/>
<evidence type="ECO:0000313" key="1">
    <source>
        <dbReference type="EMBL" id="AXH43812.1"/>
    </source>
</evidence>
<dbReference type="GeneID" id="79993429"/>
<accession>A0A345KLB0</accession>
<dbReference type="EMBL" id="MH450115">
    <property type="protein sequence ID" value="AXH43812.1"/>
    <property type="molecule type" value="Genomic_DNA"/>
</dbReference>
<protein>
    <submittedName>
        <fullName evidence="1">Uncharacterized protein</fullName>
    </submittedName>
</protein>
<sequence>METDFRINHMPGVKDSFGVIRESVAVYRSGFRMSIFLGKVIGIVSRSMTKRTMTFWFGIVWWNHVKSNMYKIDQHMSSKQFTVYR</sequence>
<dbReference type="KEGG" id="vg:79993429"/>
<dbReference type="RefSeq" id="YP_010750082.1">
    <property type="nucleotide sequence ID" value="NC_073329.1"/>
</dbReference>
<name>A0A345KLB0_9CAUD</name>